<protein>
    <submittedName>
        <fullName evidence="1">Uncharacterized protein</fullName>
    </submittedName>
</protein>
<name>A0A6J5PV91_9CAUD</name>
<evidence type="ECO:0000313" key="1">
    <source>
        <dbReference type="EMBL" id="CAB4174016.1"/>
    </source>
</evidence>
<dbReference type="EMBL" id="LR796923">
    <property type="protein sequence ID" value="CAB4174016.1"/>
    <property type="molecule type" value="Genomic_DNA"/>
</dbReference>
<reference evidence="1" key="1">
    <citation type="submission" date="2020-05" db="EMBL/GenBank/DDBJ databases">
        <authorList>
            <person name="Chiriac C."/>
            <person name="Salcher M."/>
            <person name="Ghai R."/>
            <person name="Kavagutti S V."/>
        </authorList>
    </citation>
    <scope>NUCLEOTIDE SEQUENCE</scope>
</reference>
<accession>A0A6J5PV91</accession>
<organism evidence="1">
    <name type="scientific">uncultured Caudovirales phage</name>
    <dbReference type="NCBI Taxonomy" id="2100421"/>
    <lineage>
        <taxon>Viruses</taxon>
        <taxon>Duplodnaviria</taxon>
        <taxon>Heunggongvirae</taxon>
        <taxon>Uroviricota</taxon>
        <taxon>Caudoviricetes</taxon>
        <taxon>Peduoviridae</taxon>
        <taxon>Maltschvirus</taxon>
        <taxon>Maltschvirus maltsch</taxon>
    </lineage>
</organism>
<sequence length="155" mass="17241">MERLNEFHNGAAMPSKDFARGLPFYGTKGDFNFTTGRSQFTPGVSIKQTPLTDMSVKGDPGLSPFDLAISKLRFYYKPGDRVRGTIVNSHINSENGRVIVGKLHKIVPNYLTATIRVWVKNPSTLESTEIYADSIERIYESASSKALSFAQFINS</sequence>
<gene>
    <name evidence="1" type="ORF">UFOVP972_15</name>
</gene>
<proteinExistence type="predicted"/>